<accession>A0A0K1QDL7</accession>
<dbReference type="KEGG" id="llu:AKJ09_10476"/>
<organism evidence="1 2">
    <name type="scientific">Labilithrix luteola</name>
    <dbReference type="NCBI Taxonomy" id="1391654"/>
    <lineage>
        <taxon>Bacteria</taxon>
        <taxon>Pseudomonadati</taxon>
        <taxon>Myxococcota</taxon>
        <taxon>Polyangia</taxon>
        <taxon>Polyangiales</taxon>
        <taxon>Labilitrichaceae</taxon>
        <taxon>Labilithrix</taxon>
    </lineage>
</organism>
<reference evidence="1 2" key="1">
    <citation type="submission" date="2015-08" db="EMBL/GenBank/DDBJ databases">
        <authorList>
            <person name="Babu N.S."/>
            <person name="Beckwith C.J."/>
            <person name="Beseler K.G."/>
            <person name="Brison A."/>
            <person name="Carone J.V."/>
            <person name="Caskin T.P."/>
            <person name="Diamond M."/>
            <person name="Durham M.E."/>
            <person name="Foxe J.M."/>
            <person name="Go M."/>
            <person name="Henderson B.A."/>
            <person name="Jones I.B."/>
            <person name="McGettigan J.A."/>
            <person name="Micheletti S.J."/>
            <person name="Nasrallah M.E."/>
            <person name="Ortiz D."/>
            <person name="Piller C.R."/>
            <person name="Privatt S.R."/>
            <person name="Schneider S.L."/>
            <person name="Sharp S."/>
            <person name="Smith T.C."/>
            <person name="Stanton J.D."/>
            <person name="Ullery H.E."/>
            <person name="Wilson R.J."/>
            <person name="Serrano M.G."/>
            <person name="Buck G."/>
            <person name="Lee V."/>
            <person name="Wang Y."/>
            <person name="Carvalho R."/>
            <person name="Voegtly L."/>
            <person name="Shi R."/>
            <person name="Duckworth R."/>
            <person name="Johnson A."/>
            <person name="Loviza R."/>
            <person name="Walstead R."/>
            <person name="Shah Z."/>
            <person name="Kiflezghi M."/>
            <person name="Wade K."/>
            <person name="Ball S.L."/>
            <person name="Bradley K.W."/>
            <person name="Asai D.J."/>
            <person name="Bowman C.A."/>
            <person name="Russell D.A."/>
            <person name="Pope W.H."/>
            <person name="Jacobs-Sera D."/>
            <person name="Hendrix R.W."/>
            <person name="Hatfull G.F."/>
        </authorList>
    </citation>
    <scope>NUCLEOTIDE SEQUENCE [LARGE SCALE GENOMIC DNA]</scope>
    <source>
        <strain evidence="1 2">DSM 27648</strain>
    </source>
</reference>
<name>A0A0K1QDL7_9BACT</name>
<dbReference type="Proteomes" id="UP000064967">
    <property type="component" value="Chromosome"/>
</dbReference>
<dbReference type="STRING" id="1391654.AKJ09_10476"/>
<dbReference type="EMBL" id="CP012333">
    <property type="protein sequence ID" value="AKV03813.1"/>
    <property type="molecule type" value="Genomic_DNA"/>
</dbReference>
<gene>
    <name evidence="1" type="ORF">AKJ09_10476</name>
</gene>
<sequence length="230" mass="24956">MTSAARLELLGRTALFVRAALPDVSRLDAIGAAVRRSEKDAFVLCLRKPPASSAPEDIREAATRYWMGGALFEDATHDVLPLHLVHKGLRPLSRAFAEELNEADDHLFVRRLEEEYELRMPSSLAMGRTAASVDLLIAVVDELPEGMPEPEIGKSLTATRRPAILPLIEDAPHFVRAVVWSASTRSVVLRTRTMVDARAIGGANTAMIAPHVQGCQAAMALRTVPLAPAP</sequence>
<dbReference type="AlphaFoldDB" id="A0A0K1QDL7"/>
<evidence type="ECO:0000313" key="1">
    <source>
        <dbReference type="EMBL" id="AKV03813.1"/>
    </source>
</evidence>
<evidence type="ECO:0000313" key="2">
    <source>
        <dbReference type="Proteomes" id="UP000064967"/>
    </source>
</evidence>
<dbReference type="OrthoDB" id="5504534at2"/>
<protein>
    <submittedName>
        <fullName evidence="1">Uncharacterized protein</fullName>
    </submittedName>
</protein>
<keyword evidence="2" id="KW-1185">Reference proteome</keyword>
<dbReference type="RefSeq" id="WP_146654522.1">
    <property type="nucleotide sequence ID" value="NZ_CP012333.1"/>
</dbReference>
<proteinExistence type="predicted"/>